<proteinExistence type="predicted"/>
<protein>
    <submittedName>
        <fullName evidence="1 3">Uncharacterized protein</fullName>
    </submittedName>
</protein>
<name>A0A6A6XY38_9PEZI</name>
<organism evidence="1">
    <name type="scientific">Mytilinidion resinicola</name>
    <dbReference type="NCBI Taxonomy" id="574789"/>
    <lineage>
        <taxon>Eukaryota</taxon>
        <taxon>Fungi</taxon>
        <taxon>Dikarya</taxon>
        <taxon>Ascomycota</taxon>
        <taxon>Pezizomycotina</taxon>
        <taxon>Dothideomycetes</taxon>
        <taxon>Pleosporomycetidae</taxon>
        <taxon>Mytilinidiales</taxon>
        <taxon>Mytilinidiaceae</taxon>
        <taxon>Mytilinidion</taxon>
    </lineage>
</organism>
<reference evidence="3" key="3">
    <citation type="submission" date="2025-04" db="UniProtKB">
        <authorList>
            <consortium name="RefSeq"/>
        </authorList>
    </citation>
    <scope>IDENTIFICATION</scope>
    <source>
        <strain evidence="3">CBS 304.34</strain>
    </source>
</reference>
<dbReference type="AlphaFoldDB" id="A0A6A6XY38"/>
<evidence type="ECO:0000313" key="2">
    <source>
        <dbReference type="Proteomes" id="UP000504636"/>
    </source>
</evidence>
<dbReference type="RefSeq" id="XP_033568253.1">
    <property type="nucleotide sequence ID" value="XM_033728734.1"/>
</dbReference>
<accession>A0A6A6XY38</accession>
<reference evidence="1 3" key="1">
    <citation type="journal article" date="2020" name="Stud. Mycol.">
        <title>101 Dothideomycetes genomes: a test case for predicting lifestyles and emergence of pathogens.</title>
        <authorList>
            <person name="Haridas S."/>
            <person name="Albert R."/>
            <person name="Binder M."/>
            <person name="Bloem J."/>
            <person name="Labutti K."/>
            <person name="Salamov A."/>
            <person name="Andreopoulos B."/>
            <person name="Baker S."/>
            <person name="Barry K."/>
            <person name="Bills G."/>
            <person name="Bluhm B."/>
            <person name="Cannon C."/>
            <person name="Castanera R."/>
            <person name="Culley D."/>
            <person name="Daum C."/>
            <person name="Ezra D."/>
            <person name="Gonzalez J."/>
            <person name="Henrissat B."/>
            <person name="Kuo A."/>
            <person name="Liang C."/>
            <person name="Lipzen A."/>
            <person name="Lutzoni F."/>
            <person name="Magnuson J."/>
            <person name="Mondo S."/>
            <person name="Nolan M."/>
            <person name="Ohm R."/>
            <person name="Pangilinan J."/>
            <person name="Park H.-J."/>
            <person name="Ramirez L."/>
            <person name="Alfaro M."/>
            <person name="Sun H."/>
            <person name="Tritt A."/>
            <person name="Yoshinaga Y."/>
            <person name="Zwiers L.-H."/>
            <person name="Turgeon B."/>
            <person name="Goodwin S."/>
            <person name="Spatafora J."/>
            <person name="Crous P."/>
            <person name="Grigoriev I."/>
        </authorList>
    </citation>
    <scope>NUCLEOTIDE SEQUENCE</scope>
    <source>
        <strain evidence="1 3">CBS 304.34</strain>
    </source>
</reference>
<dbReference type="EMBL" id="MU003733">
    <property type="protein sequence ID" value="KAF2801289.1"/>
    <property type="molecule type" value="Genomic_DNA"/>
</dbReference>
<keyword evidence="2" id="KW-1185">Reference proteome</keyword>
<dbReference type="GeneID" id="54469627"/>
<evidence type="ECO:0000313" key="3">
    <source>
        <dbReference type="RefSeq" id="XP_033568253.1"/>
    </source>
</evidence>
<sequence length="101" mass="11145">MSLVDIFACITGGNFPAVPGSTQQAYSKSSFAVFLATPPLGIISILAPNVEACLADDVARRLHGNEVPLGEYLKEELNDERERVNILFYRTCLGRLKWMIT</sequence>
<reference evidence="3" key="2">
    <citation type="submission" date="2020-04" db="EMBL/GenBank/DDBJ databases">
        <authorList>
            <consortium name="NCBI Genome Project"/>
        </authorList>
    </citation>
    <scope>NUCLEOTIDE SEQUENCE</scope>
    <source>
        <strain evidence="3">CBS 304.34</strain>
    </source>
</reference>
<gene>
    <name evidence="1 3" type="ORF">BDZ99DRAFT_577746</name>
</gene>
<dbReference type="Proteomes" id="UP000504636">
    <property type="component" value="Unplaced"/>
</dbReference>
<evidence type="ECO:0000313" key="1">
    <source>
        <dbReference type="EMBL" id="KAF2801289.1"/>
    </source>
</evidence>